<evidence type="ECO:0000256" key="5">
    <source>
        <dbReference type="ARBA" id="ARBA00022842"/>
    </source>
</evidence>
<dbReference type="AlphaFoldDB" id="A0A0D6JBG7"/>
<dbReference type="Proteomes" id="UP000033187">
    <property type="component" value="Chromosome 1"/>
</dbReference>
<dbReference type="KEGG" id="fiy:BN1229_v1_0349"/>
<dbReference type="Gene3D" id="3.90.79.10">
    <property type="entry name" value="Nucleoside Triphosphate Pyrophosphohydrolase"/>
    <property type="match status" value="1"/>
</dbReference>
<reference evidence="9" key="1">
    <citation type="submission" date="2015-02" db="EMBL/GenBank/DDBJ databases">
        <authorList>
            <person name="Chooi Y.-H."/>
        </authorList>
    </citation>
    <scope>NUCLEOTIDE SEQUENCE [LARGE SCALE GENOMIC DNA]</scope>
    <source>
        <strain evidence="9">strain Y</strain>
    </source>
</reference>
<dbReference type="GO" id="GO:0046872">
    <property type="term" value="F:metal ion binding"/>
    <property type="evidence" value="ECO:0007669"/>
    <property type="project" value="UniProtKB-KW"/>
</dbReference>
<keyword evidence="4 8" id="KW-0378">Hydrolase</keyword>
<dbReference type="InterPro" id="IPR039121">
    <property type="entry name" value="NUDT19"/>
</dbReference>
<comment type="cofactor">
    <cofactor evidence="2">
        <name>Mg(2+)</name>
        <dbReference type="ChEBI" id="CHEBI:18420"/>
    </cofactor>
</comment>
<evidence type="ECO:0000256" key="1">
    <source>
        <dbReference type="ARBA" id="ARBA00001936"/>
    </source>
</evidence>
<evidence type="ECO:0000313" key="8">
    <source>
        <dbReference type="EMBL" id="CPR15417.1"/>
    </source>
</evidence>
<organism evidence="8 9">
    <name type="scientific">Candidatus Filomicrobium marinum</name>
    <dbReference type="NCBI Taxonomy" id="1608628"/>
    <lineage>
        <taxon>Bacteria</taxon>
        <taxon>Pseudomonadati</taxon>
        <taxon>Pseudomonadota</taxon>
        <taxon>Alphaproteobacteria</taxon>
        <taxon>Hyphomicrobiales</taxon>
        <taxon>Hyphomicrobiaceae</taxon>
        <taxon>Filomicrobium</taxon>
    </lineage>
</organism>
<evidence type="ECO:0000256" key="2">
    <source>
        <dbReference type="ARBA" id="ARBA00001946"/>
    </source>
</evidence>
<keyword evidence="5" id="KW-0460">Magnesium</keyword>
<keyword evidence="3" id="KW-0479">Metal-binding</keyword>
<dbReference type="EMBL" id="LN829119">
    <property type="protein sequence ID" value="CPR15417.1"/>
    <property type="molecule type" value="Genomic_DNA"/>
</dbReference>
<evidence type="ECO:0000256" key="6">
    <source>
        <dbReference type="ARBA" id="ARBA00023211"/>
    </source>
</evidence>
<name>A0A0D6JBG7_9HYPH</name>
<feature type="domain" description="Nudix hydrolase" evidence="7">
    <location>
        <begin position="16"/>
        <end position="213"/>
    </location>
</feature>
<evidence type="ECO:0000256" key="3">
    <source>
        <dbReference type="ARBA" id="ARBA00022723"/>
    </source>
</evidence>
<evidence type="ECO:0000259" key="7">
    <source>
        <dbReference type="PROSITE" id="PS51462"/>
    </source>
</evidence>
<dbReference type="PANTHER" id="PTHR12318">
    <property type="entry name" value="TESTOSTERONE-REGULATED PROTEIN RP2"/>
    <property type="match status" value="1"/>
</dbReference>
<dbReference type="InterPro" id="IPR015797">
    <property type="entry name" value="NUDIX_hydrolase-like_dom_sf"/>
</dbReference>
<dbReference type="RefSeq" id="WP_046475914.1">
    <property type="nucleotide sequence ID" value="NZ_LN829118.1"/>
</dbReference>
<comment type="cofactor">
    <cofactor evidence="1">
        <name>Mn(2+)</name>
        <dbReference type="ChEBI" id="CHEBI:29035"/>
    </cofactor>
</comment>
<keyword evidence="6" id="KW-0464">Manganese</keyword>
<sequence length="246" mass="27670">MTNPSINNPAPSSMRPRDAATLIVVDHTASQPRILMGRRHPNQIFLPDKYVFPGGRSEIADRAIPSSSELHEREIAKLLYDMKGNPSPHRARALAMAALRETYEETGLLIGTNETSTEDIALPSTADPIWQAFFAEGVQPSLSALTFLARAITPPGRPRRYDTRFFWVDAARIAKQSSPKDDELRDLGWFTFDELRQLDIPNITRAVVEDLAEHLSENNDARANWAVPYYYFKSGTFERILVRGSS</sequence>
<evidence type="ECO:0000256" key="4">
    <source>
        <dbReference type="ARBA" id="ARBA00022801"/>
    </source>
</evidence>
<dbReference type="KEGG" id="fil:BN1229_v1_0345"/>
<accession>A0A0D6JBG7</accession>
<dbReference type="OrthoDB" id="9805905at2"/>
<gene>
    <name evidence="8" type="ORF">YBN1229_v1_0349</name>
</gene>
<protein>
    <submittedName>
        <fullName evidence="8">NUDIX hydrolase</fullName>
    </submittedName>
</protein>
<dbReference type="InterPro" id="IPR000086">
    <property type="entry name" value="NUDIX_hydrolase_dom"/>
</dbReference>
<dbReference type="PROSITE" id="PS51462">
    <property type="entry name" value="NUDIX"/>
    <property type="match status" value="1"/>
</dbReference>
<dbReference type="SUPFAM" id="SSF55811">
    <property type="entry name" value="Nudix"/>
    <property type="match status" value="1"/>
</dbReference>
<proteinExistence type="predicted"/>
<dbReference type="PANTHER" id="PTHR12318:SF0">
    <property type="entry name" value="ACYL-COENZYME A DIPHOSPHATASE NUDT19"/>
    <property type="match status" value="1"/>
</dbReference>
<evidence type="ECO:0000313" key="9">
    <source>
        <dbReference type="Proteomes" id="UP000033187"/>
    </source>
</evidence>
<dbReference type="GO" id="GO:0016818">
    <property type="term" value="F:hydrolase activity, acting on acid anhydrides, in phosphorus-containing anhydrides"/>
    <property type="evidence" value="ECO:0007669"/>
    <property type="project" value="InterPro"/>
</dbReference>
<keyword evidence="9" id="KW-1185">Reference proteome</keyword>